<feature type="binding site" evidence="7">
    <location>
        <position position="334"/>
    </location>
    <ligand>
        <name>chlorophyll a</name>
        <dbReference type="ChEBI" id="CHEBI:58416"/>
        <label>1</label>
    </ligand>
</feature>
<feature type="binding site" evidence="7">
    <location>
        <position position="202"/>
    </location>
    <ligand>
        <name>chlorophyll a</name>
        <dbReference type="ChEBI" id="CHEBI:58416"/>
        <label>1</label>
    </ligand>
</feature>
<keyword evidence="4" id="KW-0150">Chloroplast</keyword>
<organism evidence="8 9">
    <name type="scientific">Pelagomonas calceolata</name>
    <dbReference type="NCBI Taxonomy" id="35677"/>
    <lineage>
        <taxon>Eukaryota</taxon>
        <taxon>Sar</taxon>
        <taxon>Stramenopiles</taxon>
        <taxon>Ochrophyta</taxon>
        <taxon>Pelagophyceae</taxon>
        <taxon>Pelagomonadales</taxon>
        <taxon>Pelagomonadaceae</taxon>
        <taxon>Pelagomonas</taxon>
    </lineage>
</organism>
<sequence length="406" mass="43551">MAFSTVDYRTISFVPLLLRRRWVHSRAHPFALAHAGLLALVCARSEGVQIIAPLGPIGPIRRLVALSLSAKLASCQTHAGPDRRPHISKQALWHASRAFQCGSASPSASSSYLALAKNSSKMQKIVAALALSGASALVAPAAPRATVKVQETKADLERLCAENPTALPFEGIWDPLGCADFNFWGLGNEATIGYLRHAEIKHGRIAMAGFLGFFVQSPGNFIGDIVSGDHAILPYRGYVAGCTPQEQWANIPMIGKLQILTAVGMLESYGEGAGFPESYTHYTKGGQPGYYPPIKGKGGPFKQILLDLYDPLGFGFRDMSAADKKKGLFAEINNGRMAMIGLFSVLAESAVPGSNPQYKILNIDMPTSDVDIMGSVIPQLTSPFALKAYPVLAICALVQQQRSLKN</sequence>
<dbReference type="Gene3D" id="1.10.3460.10">
    <property type="entry name" value="Chlorophyll a/b binding protein domain"/>
    <property type="match status" value="1"/>
</dbReference>
<dbReference type="Proteomes" id="UP000789595">
    <property type="component" value="Unassembled WGS sequence"/>
</dbReference>
<comment type="caution">
    <text evidence="8">The sequence shown here is derived from an EMBL/GenBank/DDBJ whole genome shotgun (WGS) entry which is preliminary data.</text>
</comment>
<keyword evidence="7" id="KW-0157">Chromophore</keyword>
<evidence type="ECO:0000256" key="3">
    <source>
        <dbReference type="ARBA" id="ARBA00005933"/>
    </source>
</evidence>
<gene>
    <name evidence="8" type="ORF">PECAL_5P16250</name>
</gene>
<evidence type="ECO:0000256" key="7">
    <source>
        <dbReference type="PIRSR" id="PIRSR601344-1"/>
    </source>
</evidence>
<dbReference type="PANTHER" id="PTHR21649">
    <property type="entry name" value="CHLOROPHYLL A/B BINDING PROTEIN"/>
    <property type="match status" value="1"/>
</dbReference>
<evidence type="ECO:0000256" key="2">
    <source>
        <dbReference type="ARBA" id="ARBA00004229"/>
    </source>
</evidence>
<keyword evidence="7" id="KW-0148">Chlorophyll</keyword>
<evidence type="ECO:0000256" key="4">
    <source>
        <dbReference type="ARBA" id="ARBA00022528"/>
    </source>
</evidence>
<evidence type="ECO:0000256" key="6">
    <source>
        <dbReference type="ARBA" id="ARBA00022640"/>
    </source>
</evidence>
<dbReference type="InterPro" id="IPR022796">
    <property type="entry name" value="Chloroa_b-bind"/>
</dbReference>
<evidence type="ECO:0000256" key="1">
    <source>
        <dbReference type="ARBA" id="ARBA00004022"/>
    </source>
</evidence>
<feature type="binding site" evidence="7">
    <location>
        <position position="173"/>
    </location>
    <ligand>
        <name>chlorophyll a</name>
        <dbReference type="ChEBI" id="CHEBI:58416"/>
        <label>1</label>
    </ligand>
</feature>
<accession>A0A8J2X370</accession>
<keyword evidence="5" id="KW-0602">Photosynthesis</keyword>
<feature type="binding site" description="axial binding residue" evidence="7">
    <location>
        <position position="204"/>
    </location>
    <ligand>
        <name>chlorophyll b</name>
        <dbReference type="ChEBI" id="CHEBI:61721"/>
        <label>1</label>
    </ligand>
    <ligandPart>
        <name>Mg</name>
        <dbReference type="ChEBI" id="CHEBI:25107"/>
    </ligandPart>
</feature>
<evidence type="ECO:0000313" key="9">
    <source>
        <dbReference type="Proteomes" id="UP000789595"/>
    </source>
</evidence>
<dbReference type="OrthoDB" id="423598at2759"/>
<dbReference type="AlphaFoldDB" id="A0A8J2X370"/>
<keyword evidence="6" id="KW-0934">Plastid</keyword>
<dbReference type="GO" id="GO:0016168">
    <property type="term" value="F:chlorophyll binding"/>
    <property type="evidence" value="ECO:0007669"/>
    <property type="project" value="UniProtKB-KW"/>
</dbReference>
<comment type="similarity">
    <text evidence="3">Belongs to the fucoxanthin chlorophyll protein family.</text>
</comment>
<evidence type="ECO:0000256" key="5">
    <source>
        <dbReference type="ARBA" id="ARBA00022531"/>
    </source>
</evidence>
<comment type="subcellular location">
    <subcellularLocation>
        <location evidence="2">Plastid</location>
        <location evidence="2">Chloroplast</location>
    </subcellularLocation>
</comment>
<feature type="binding site" evidence="7">
    <location>
        <position position="331"/>
    </location>
    <ligand>
        <name>chlorophyll a</name>
        <dbReference type="ChEBI" id="CHEBI:58416"/>
        <label>1</label>
    </ligand>
</feature>
<dbReference type="Pfam" id="PF00504">
    <property type="entry name" value="Chloroa_b-bind"/>
    <property type="match status" value="1"/>
</dbReference>
<keyword evidence="9" id="KW-1185">Reference proteome</keyword>
<dbReference type="InterPro" id="IPR001344">
    <property type="entry name" value="Chloro_AB-bd_pln"/>
</dbReference>
<feature type="binding site" evidence="7">
    <location>
        <position position="199"/>
    </location>
    <ligand>
        <name>chlorophyll a</name>
        <dbReference type="ChEBI" id="CHEBI:58416"/>
        <label>1</label>
    </ligand>
</feature>
<dbReference type="GO" id="GO:0016020">
    <property type="term" value="C:membrane"/>
    <property type="evidence" value="ECO:0007669"/>
    <property type="project" value="InterPro"/>
</dbReference>
<comment type="function">
    <text evidence="1">The light-harvesting complex (LHC) functions as a light receptor, it captures and delivers excitation energy to photosystems with which it is closely associated. Energy is transferred from the carotenoid and chlorophyll C (or B) to chlorophyll A and the photosynthetic reaction centers where it is used to synthesize ATP and reducing power.</text>
</comment>
<dbReference type="EMBL" id="CAKKNE010000005">
    <property type="protein sequence ID" value="CAH0377040.1"/>
    <property type="molecule type" value="Genomic_DNA"/>
</dbReference>
<reference evidence="8" key="1">
    <citation type="submission" date="2021-11" db="EMBL/GenBank/DDBJ databases">
        <authorList>
            <consortium name="Genoscope - CEA"/>
            <person name="William W."/>
        </authorList>
    </citation>
    <scope>NUCLEOTIDE SEQUENCE</scope>
</reference>
<name>A0A8J2X370_9STRA</name>
<evidence type="ECO:0000313" key="8">
    <source>
        <dbReference type="EMBL" id="CAH0377040.1"/>
    </source>
</evidence>
<protein>
    <submittedName>
        <fullName evidence="8">Uncharacterized protein</fullName>
    </submittedName>
</protein>
<dbReference type="GO" id="GO:0009507">
    <property type="term" value="C:chloroplast"/>
    <property type="evidence" value="ECO:0007669"/>
    <property type="project" value="UniProtKB-SubCell"/>
</dbReference>
<dbReference type="GO" id="GO:0009765">
    <property type="term" value="P:photosynthesis, light harvesting"/>
    <property type="evidence" value="ECO:0007669"/>
    <property type="project" value="InterPro"/>
</dbReference>
<dbReference type="SUPFAM" id="SSF103511">
    <property type="entry name" value="Chlorophyll a-b binding protein"/>
    <property type="match status" value="1"/>
</dbReference>
<feature type="binding site" evidence="7">
    <location>
        <position position="336"/>
    </location>
    <ligand>
        <name>chlorophyll a</name>
        <dbReference type="ChEBI" id="CHEBI:58416"/>
        <label>1</label>
    </ligand>
</feature>
<proteinExistence type="inferred from homology"/>